<reference evidence="1 2" key="1">
    <citation type="journal article" date="2019" name="Sci. Rep.">
        <title>Orb-weaving spider Araneus ventricosus genome elucidates the spidroin gene catalogue.</title>
        <authorList>
            <person name="Kono N."/>
            <person name="Nakamura H."/>
            <person name="Ohtoshi R."/>
            <person name="Moran D.A.P."/>
            <person name="Shinohara A."/>
            <person name="Yoshida Y."/>
            <person name="Fujiwara M."/>
            <person name="Mori M."/>
            <person name="Tomita M."/>
            <person name="Arakawa K."/>
        </authorList>
    </citation>
    <scope>NUCLEOTIDE SEQUENCE [LARGE SCALE GENOMIC DNA]</scope>
</reference>
<dbReference type="EMBL" id="BGPR01000904">
    <property type="protein sequence ID" value="GBM39679.1"/>
    <property type="molecule type" value="Genomic_DNA"/>
</dbReference>
<sequence>MKQAVLGEPEIRSDQLQNSLSQRAENRANSQIEKTIMELTIVNIVFSVLLRYTRCDINDNRNQKRSRFTSKLSVWRSMAKNGFCAIKNNPNQTRFTSTRKSRLHSRQRITLITQGCRFDP</sequence>
<evidence type="ECO:0000313" key="2">
    <source>
        <dbReference type="Proteomes" id="UP000499080"/>
    </source>
</evidence>
<proteinExistence type="predicted"/>
<protein>
    <submittedName>
        <fullName evidence="1">Uncharacterized protein</fullName>
    </submittedName>
</protein>
<dbReference type="AlphaFoldDB" id="A0A4Y2FH58"/>
<accession>A0A4Y2FH58</accession>
<name>A0A4Y2FH58_ARAVE</name>
<evidence type="ECO:0000313" key="1">
    <source>
        <dbReference type="EMBL" id="GBM39679.1"/>
    </source>
</evidence>
<comment type="caution">
    <text evidence="1">The sequence shown here is derived from an EMBL/GenBank/DDBJ whole genome shotgun (WGS) entry which is preliminary data.</text>
</comment>
<gene>
    <name evidence="1" type="ORF">AVEN_104898_1</name>
</gene>
<organism evidence="1 2">
    <name type="scientific">Araneus ventricosus</name>
    <name type="common">Orbweaver spider</name>
    <name type="synonym">Epeira ventricosa</name>
    <dbReference type="NCBI Taxonomy" id="182803"/>
    <lineage>
        <taxon>Eukaryota</taxon>
        <taxon>Metazoa</taxon>
        <taxon>Ecdysozoa</taxon>
        <taxon>Arthropoda</taxon>
        <taxon>Chelicerata</taxon>
        <taxon>Arachnida</taxon>
        <taxon>Araneae</taxon>
        <taxon>Araneomorphae</taxon>
        <taxon>Entelegynae</taxon>
        <taxon>Araneoidea</taxon>
        <taxon>Araneidae</taxon>
        <taxon>Araneus</taxon>
    </lineage>
</organism>
<keyword evidence="2" id="KW-1185">Reference proteome</keyword>
<dbReference type="Proteomes" id="UP000499080">
    <property type="component" value="Unassembled WGS sequence"/>
</dbReference>